<keyword evidence="3" id="KW-1185">Reference proteome</keyword>
<accession>A0A5B7GVU1</accession>
<dbReference type="EMBL" id="VSRR010021652">
    <property type="protein sequence ID" value="MPC64110.1"/>
    <property type="molecule type" value="Genomic_DNA"/>
</dbReference>
<sequence>MAAAAGAATMRALEPPDVNYGSVLEQRVASPNQVLSDPTWPPSAPIRPPSGPVRSPSGFCRSPLGPRHGLTQFIVRSRRVQIRPPPRSCYARF</sequence>
<evidence type="ECO:0000313" key="2">
    <source>
        <dbReference type="EMBL" id="MPC64110.1"/>
    </source>
</evidence>
<proteinExistence type="predicted"/>
<feature type="compositionally biased region" description="Pro residues" evidence="1">
    <location>
        <begin position="39"/>
        <end position="51"/>
    </location>
</feature>
<comment type="caution">
    <text evidence="2">The sequence shown here is derived from an EMBL/GenBank/DDBJ whole genome shotgun (WGS) entry which is preliminary data.</text>
</comment>
<feature type="region of interest" description="Disordered" evidence="1">
    <location>
        <begin position="31"/>
        <end position="65"/>
    </location>
</feature>
<evidence type="ECO:0000313" key="3">
    <source>
        <dbReference type="Proteomes" id="UP000324222"/>
    </source>
</evidence>
<gene>
    <name evidence="2" type="ORF">E2C01_058221</name>
</gene>
<name>A0A5B7GVU1_PORTR</name>
<evidence type="ECO:0000256" key="1">
    <source>
        <dbReference type="SAM" id="MobiDB-lite"/>
    </source>
</evidence>
<dbReference type="Proteomes" id="UP000324222">
    <property type="component" value="Unassembled WGS sequence"/>
</dbReference>
<organism evidence="2 3">
    <name type="scientific">Portunus trituberculatus</name>
    <name type="common">Swimming crab</name>
    <name type="synonym">Neptunus trituberculatus</name>
    <dbReference type="NCBI Taxonomy" id="210409"/>
    <lineage>
        <taxon>Eukaryota</taxon>
        <taxon>Metazoa</taxon>
        <taxon>Ecdysozoa</taxon>
        <taxon>Arthropoda</taxon>
        <taxon>Crustacea</taxon>
        <taxon>Multicrustacea</taxon>
        <taxon>Malacostraca</taxon>
        <taxon>Eumalacostraca</taxon>
        <taxon>Eucarida</taxon>
        <taxon>Decapoda</taxon>
        <taxon>Pleocyemata</taxon>
        <taxon>Brachyura</taxon>
        <taxon>Eubrachyura</taxon>
        <taxon>Portunoidea</taxon>
        <taxon>Portunidae</taxon>
        <taxon>Portuninae</taxon>
        <taxon>Portunus</taxon>
    </lineage>
</organism>
<dbReference type="AlphaFoldDB" id="A0A5B7GVU1"/>
<reference evidence="2 3" key="1">
    <citation type="submission" date="2019-05" db="EMBL/GenBank/DDBJ databases">
        <title>Another draft genome of Portunus trituberculatus and its Hox gene families provides insights of decapod evolution.</title>
        <authorList>
            <person name="Jeong J.-H."/>
            <person name="Song I."/>
            <person name="Kim S."/>
            <person name="Choi T."/>
            <person name="Kim D."/>
            <person name="Ryu S."/>
            <person name="Kim W."/>
        </authorList>
    </citation>
    <scope>NUCLEOTIDE SEQUENCE [LARGE SCALE GENOMIC DNA]</scope>
    <source>
        <tissue evidence="2">Muscle</tissue>
    </source>
</reference>
<protein>
    <submittedName>
        <fullName evidence="2">Uncharacterized protein</fullName>
    </submittedName>
</protein>